<protein>
    <submittedName>
        <fullName evidence="2">Uncharacterized protein</fullName>
    </submittedName>
</protein>
<dbReference type="Proteomes" id="UP000657918">
    <property type="component" value="Chromosome 11"/>
</dbReference>
<keyword evidence="3" id="KW-1185">Reference proteome</keyword>
<accession>A0A835JK48</accession>
<organism evidence="2 3">
    <name type="scientific">Salix dunnii</name>
    <dbReference type="NCBI Taxonomy" id="1413687"/>
    <lineage>
        <taxon>Eukaryota</taxon>
        <taxon>Viridiplantae</taxon>
        <taxon>Streptophyta</taxon>
        <taxon>Embryophyta</taxon>
        <taxon>Tracheophyta</taxon>
        <taxon>Spermatophyta</taxon>
        <taxon>Magnoliopsida</taxon>
        <taxon>eudicotyledons</taxon>
        <taxon>Gunneridae</taxon>
        <taxon>Pentapetalae</taxon>
        <taxon>rosids</taxon>
        <taxon>fabids</taxon>
        <taxon>Malpighiales</taxon>
        <taxon>Salicaceae</taxon>
        <taxon>Saliceae</taxon>
        <taxon>Salix</taxon>
    </lineage>
</organism>
<feature type="region of interest" description="Disordered" evidence="1">
    <location>
        <begin position="1"/>
        <end position="110"/>
    </location>
</feature>
<evidence type="ECO:0000313" key="2">
    <source>
        <dbReference type="EMBL" id="KAF9672707.1"/>
    </source>
</evidence>
<feature type="compositionally biased region" description="Basic and acidic residues" evidence="1">
    <location>
        <begin position="20"/>
        <end position="37"/>
    </location>
</feature>
<reference evidence="2 3" key="1">
    <citation type="submission" date="2020-10" db="EMBL/GenBank/DDBJ databases">
        <title>Plant Genome Project.</title>
        <authorList>
            <person name="Zhang R.-G."/>
        </authorList>
    </citation>
    <scope>NUCLEOTIDE SEQUENCE [LARGE SCALE GENOMIC DNA]</scope>
    <source>
        <strain evidence="2">FAFU-HL-1</strain>
        <tissue evidence="2">Leaf</tissue>
    </source>
</reference>
<evidence type="ECO:0000256" key="1">
    <source>
        <dbReference type="SAM" id="MobiDB-lite"/>
    </source>
</evidence>
<comment type="caution">
    <text evidence="2">The sequence shown here is derived from an EMBL/GenBank/DDBJ whole genome shotgun (WGS) entry which is preliminary data.</text>
</comment>
<dbReference type="EMBL" id="JADGMS010000011">
    <property type="protein sequence ID" value="KAF9672707.1"/>
    <property type="molecule type" value="Genomic_DNA"/>
</dbReference>
<dbReference type="AlphaFoldDB" id="A0A835JK48"/>
<name>A0A835JK48_9ROSI</name>
<gene>
    <name evidence="2" type="ORF">SADUNF_Sadunf11G0072200</name>
</gene>
<proteinExistence type="predicted"/>
<feature type="compositionally biased region" description="Polar residues" evidence="1">
    <location>
        <begin position="1"/>
        <end position="13"/>
    </location>
</feature>
<sequence>MSSAAAGDATTTVRAAKSASPEDARQMDAAPRRDAIARRHWWRPRRWLKRSRPNGSSPLAGKRVIDNGNTSGHVPQHARQLCQGPGDGGRRRVPRRPEIGSHAGRKSGHQ</sequence>
<feature type="compositionally biased region" description="Basic residues" evidence="1">
    <location>
        <begin position="38"/>
        <end position="52"/>
    </location>
</feature>
<evidence type="ECO:0000313" key="3">
    <source>
        <dbReference type="Proteomes" id="UP000657918"/>
    </source>
</evidence>